<gene>
    <name evidence="1" type="ORF">SAMN05216368_11029</name>
</gene>
<evidence type="ECO:0000313" key="2">
    <source>
        <dbReference type="Proteomes" id="UP000199639"/>
    </source>
</evidence>
<name>A0A5E9G156_9MICO</name>
<accession>A0A5E9G156</accession>
<dbReference type="EMBL" id="FNIB01000010">
    <property type="protein sequence ID" value="SDO08930.1"/>
    <property type="molecule type" value="Genomic_DNA"/>
</dbReference>
<sequence>MLWSVRRCTLWLEIILVTIDIGLAAHCFARVGRARL</sequence>
<proteinExistence type="predicted"/>
<organism evidence="1 2">
    <name type="scientific">Cryobacterium flavum</name>
    <dbReference type="NCBI Taxonomy" id="1424659"/>
    <lineage>
        <taxon>Bacteria</taxon>
        <taxon>Bacillati</taxon>
        <taxon>Actinomycetota</taxon>
        <taxon>Actinomycetes</taxon>
        <taxon>Micrococcales</taxon>
        <taxon>Microbacteriaceae</taxon>
        <taxon>Cryobacterium</taxon>
    </lineage>
</organism>
<evidence type="ECO:0000313" key="1">
    <source>
        <dbReference type="EMBL" id="SDO08930.1"/>
    </source>
</evidence>
<protein>
    <submittedName>
        <fullName evidence="1">Uncharacterized protein</fullName>
    </submittedName>
</protein>
<dbReference type="Proteomes" id="UP000199639">
    <property type="component" value="Unassembled WGS sequence"/>
</dbReference>
<dbReference type="AlphaFoldDB" id="A0A5E9G156"/>
<reference evidence="1 2" key="1">
    <citation type="submission" date="2016-10" db="EMBL/GenBank/DDBJ databases">
        <authorList>
            <person name="Varghese N."/>
            <person name="Submissions S."/>
        </authorList>
    </citation>
    <scope>NUCLEOTIDE SEQUENCE [LARGE SCALE GENOMIC DNA]</scope>
    <source>
        <strain evidence="1 2">CGMCC 1.11215</strain>
    </source>
</reference>